<dbReference type="InterPro" id="IPR050587">
    <property type="entry name" value="GNT1/Glycosyltrans_8"/>
</dbReference>
<name>A0A8S0QIJ6_OLEEU</name>
<dbReference type="Gene3D" id="3.90.550.10">
    <property type="entry name" value="Spore Coat Polysaccharide Biosynthesis Protein SpsA, Chain A"/>
    <property type="match status" value="1"/>
</dbReference>
<evidence type="ECO:0000256" key="4">
    <source>
        <dbReference type="RuleBase" id="RU362027"/>
    </source>
</evidence>
<keyword evidence="1" id="KW-0328">Glycosyltransferase</keyword>
<keyword evidence="6" id="KW-1185">Reference proteome</keyword>
<dbReference type="EC" id="2.4.1.-" evidence="4"/>
<dbReference type="Proteomes" id="UP000594638">
    <property type="component" value="Unassembled WGS sequence"/>
</dbReference>
<keyword evidence="3" id="KW-0464">Manganese</keyword>
<dbReference type="Gramene" id="OE9A059420T1">
    <property type="protein sequence ID" value="OE9A059420C1"/>
    <property type="gene ID" value="OE9A059420"/>
</dbReference>
<dbReference type="OrthoDB" id="2014201at2759"/>
<dbReference type="EMBL" id="CACTIH010001870">
    <property type="protein sequence ID" value="CAA2966842.1"/>
    <property type="molecule type" value="Genomic_DNA"/>
</dbReference>
<dbReference type="InterPro" id="IPR029044">
    <property type="entry name" value="Nucleotide-diphossugar_trans"/>
</dbReference>
<organism evidence="5 6">
    <name type="scientific">Olea europaea subsp. europaea</name>
    <dbReference type="NCBI Taxonomy" id="158383"/>
    <lineage>
        <taxon>Eukaryota</taxon>
        <taxon>Viridiplantae</taxon>
        <taxon>Streptophyta</taxon>
        <taxon>Embryophyta</taxon>
        <taxon>Tracheophyta</taxon>
        <taxon>Spermatophyta</taxon>
        <taxon>Magnoliopsida</taxon>
        <taxon>eudicotyledons</taxon>
        <taxon>Gunneridae</taxon>
        <taxon>Pentapetalae</taxon>
        <taxon>asterids</taxon>
        <taxon>lamiids</taxon>
        <taxon>Lamiales</taxon>
        <taxon>Oleaceae</taxon>
        <taxon>Oleeae</taxon>
        <taxon>Olea</taxon>
    </lineage>
</organism>
<keyword evidence="2" id="KW-0808">Transferase</keyword>
<dbReference type="Pfam" id="PF01501">
    <property type="entry name" value="Glyco_transf_8"/>
    <property type="match status" value="1"/>
</dbReference>
<dbReference type="InterPro" id="IPR002495">
    <property type="entry name" value="Glyco_trans_8"/>
</dbReference>
<protein>
    <recommendedName>
        <fullName evidence="4">Hexosyltransferase</fullName>
        <ecNumber evidence="4">2.4.1.-</ecNumber>
    </recommendedName>
</protein>
<evidence type="ECO:0000256" key="2">
    <source>
        <dbReference type="ARBA" id="ARBA00022679"/>
    </source>
</evidence>
<evidence type="ECO:0000256" key="3">
    <source>
        <dbReference type="ARBA" id="ARBA00023211"/>
    </source>
</evidence>
<evidence type="ECO:0000313" key="5">
    <source>
        <dbReference type="EMBL" id="CAA2966842.1"/>
    </source>
</evidence>
<sequence length="322" mass="36920">MTPALEDIPATTNVPSRAYVTFLAGDGDYVKGVVALAKGLRKVKAAYPLVVAVLADVPAEHRCLLVNQGCILRQIEEVHPPVSDKEGPYIRSYFALNYCKLRLWEFVEYRKLIYLDADIQVFDNIDHLFDSPNGGFYGVVDCLCQMDGAPCSQNVQWPAELGREPPFYFNGGMFMFEPSISTYRDLLTTLKITPPSPFAEQDFLNMFFRDVLTPLPPVYNLLVAMLWRHPELVELEKVKVVHYCVAGSKPWKYTGKEENMDREDMKMLVKKWCDIYNDETLDYRSGATITGCGVADGKNWVTPIPRQPLHWRRILFTEHFWF</sequence>
<dbReference type="SUPFAM" id="SSF53448">
    <property type="entry name" value="Nucleotide-diphospho-sugar transferases"/>
    <property type="match status" value="1"/>
</dbReference>
<dbReference type="PANTHER" id="PTHR11183">
    <property type="entry name" value="GLYCOGENIN SUBFAMILY MEMBER"/>
    <property type="match status" value="1"/>
</dbReference>
<dbReference type="AlphaFoldDB" id="A0A8S0QIJ6"/>
<gene>
    <name evidence="5" type="ORF">OLEA9_A059420</name>
</gene>
<evidence type="ECO:0000256" key="1">
    <source>
        <dbReference type="ARBA" id="ARBA00022676"/>
    </source>
</evidence>
<comment type="caution">
    <text evidence="5">The sequence shown here is derived from an EMBL/GenBank/DDBJ whole genome shotgun (WGS) entry which is preliminary data.</text>
</comment>
<reference evidence="5 6" key="1">
    <citation type="submission" date="2019-12" db="EMBL/GenBank/DDBJ databases">
        <authorList>
            <person name="Alioto T."/>
            <person name="Alioto T."/>
            <person name="Gomez Garrido J."/>
        </authorList>
    </citation>
    <scope>NUCLEOTIDE SEQUENCE [LARGE SCALE GENOMIC DNA]</scope>
</reference>
<dbReference type="GO" id="GO:0016757">
    <property type="term" value="F:glycosyltransferase activity"/>
    <property type="evidence" value="ECO:0007669"/>
    <property type="project" value="UniProtKB-KW"/>
</dbReference>
<dbReference type="CDD" id="cd02537">
    <property type="entry name" value="GT8_Glycogenin"/>
    <property type="match status" value="1"/>
</dbReference>
<evidence type="ECO:0000313" key="6">
    <source>
        <dbReference type="Proteomes" id="UP000594638"/>
    </source>
</evidence>
<comment type="similarity">
    <text evidence="4">Belongs to the glycosyltransferase 8 family.</text>
</comment>
<proteinExistence type="inferred from homology"/>
<accession>A0A8S0QIJ6</accession>